<evidence type="ECO:0000259" key="2">
    <source>
        <dbReference type="Pfam" id="PF08327"/>
    </source>
</evidence>
<dbReference type="AlphaFoldDB" id="A0A4R3YY77"/>
<comment type="caution">
    <text evidence="3">The sequence shown here is derived from an EMBL/GenBank/DDBJ whole genome shotgun (WGS) entry which is preliminary data.</text>
</comment>
<dbReference type="Gene3D" id="3.30.530.20">
    <property type="match status" value="1"/>
</dbReference>
<dbReference type="CDD" id="cd08898">
    <property type="entry name" value="SRPBCC_CalC_Aha1-like_5"/>
    <property type="match status" value="1"/>
</dbReference>
<comment type="similarity">
    <text evidence="1">Belongs to the AHA1 family.</text>
</comment>
<evidence type="ECO:0000313" key="4">
    <source>
        <dbReference type="Proteomes" id="UP000295645"/>
    </source>
</evidence>
<dbReference type="Proteomes" id="UP000295645">
    <property type="component" value="Unassembled WGS sequence"/>
</dbReference>
<name>A0A4R3YY77_9GAMM</name>
<keyword evidence="4" id="KW-1185">Reference proteome</keyword>
<evidence type="ECO:0000256" key="1">
    <source>
        <dbReference type="ARBA" id="ARBA00006817"/>
    </source>
</evidence>
<dbReference type="OrthoDB" id="9800600at2"/>
<dbReference type="Pfam" id="PF08327">
    <property type="entry name" value="AHSA1"/>
    <property type="match status" value="1"/>
</dbReference>
<dbReference type="EMBL" id="SMCS01000001">
    <property type="protein sequence ID" value="TCV97711.1"/>
    <property type="molecule type" value="Genomic_DNA"/>
</dbReference>
<dbReference type="InterPro" id="IPR023393">
    <property type="entry name" value="START-like_dom_sf"/>
</dbReference>
<gene>
    <name evidence="3" type="ORF">EC912_101728</name>
</gene>
<protein>
    <submittedName>
        <fullName evidence="3">Uncharacterized protein YndB with AHSA1/START domain</fullName>
    </submittedName>
</protein>
<dbReference type="SUPFAM" id="SSF55961">
    <property type="entry name" value="Bet v1-like"/>
    <property type="match status" value="1"/>
</dbReference>
<proteinExistence type="inferred from homology"/>
<feature type="domain" description="Activator of Hsp90 ATPase homologue 1/2-like C-terminal" evidence="2">
    <location>
        <begin position="12"/>
        <end position="147"/>
    </location>
</feature>
<reference evidence="3 4" key="1">
    <citation type="submission" date="2019-03" db="EMBL/GenBank/DDBJ databases">
        <title>Above-ground endophytic microbial communities from plants in different locations in the United States.</title>
        <authorList>
            <person name="Frank C."/>
        </authorList>
    </citation>
    <scope>NUCLEOTIDE SEQUENCE [LARGE SCALE GENOMIC DNA]</scope>
    <source>
        <strain evidence="3 4">LP_13_YM</strain>
    </source>
</reference>
<evidence type="ECO:0000313" key="3">
    <source>
        <dbReference type="EMBL" id="TCV97711.1"/>
    </source>
</evidence>
<organism evidence="3 4">
    <name type="scientific">Luteibacter rhizovicinus</name>
    <dbReference type="NCBI Taxonomy" id="242606"/>
    <lineage>
        <taxon>Bacteria</taxon>
        <taxon>Pseudomonadati</taxon>
        <taxon>Pseudomonadota</taxon>
        <taxon>Gammaproteobacteria</taxon>
        <taxon>Lysobacterales</taxon>
        <taxon>Rhodanobacteraceae</taxon>
        <taxon>Luteibacter</taxon>
    </lineage>
</organism>
<accession>A0A4R3YY77</accession>
<dbReference type="RefSeq" id="WP_132141748.1">
    <property type="nucleotide sequence ID" value="NZ_SMCS01000001.1"/>
</dbReference>
<dbReference type="InterPro" id="IPR013538">
    <property type="entry name" value="ASHA1/2-like_C"/>
</dbReference>
<sequence>MSDSIEKRIELNAPVSRVWRALTDHREFGEWFCVNIQQPFEPGKEAIGQITHPGYEHVTWRAVVQKMEPERLFSFTWHPYAIDPDVDFSDETPTLVEFRLEPVGDRTVLTLTESGFDKIPASRRAEAFRMNDGGWTQQMQNIQRHLETTHAG</sequence>